<keyword evidence="1" id="KW-0489">Methyltransferase</keyword>
<gene>
    <name evidence="1" type="ORF">SAMN04489732_103597</name>
</gene>
<dbReference type="AlphaFoldDB" id="A0A1H8V3L5"/>
<name>A0A1H8V3L5_9PSEU</name>
<dbReference type="SUPFAM" id="SSF53335">
    <property type="entry name" value="S-adenosyl-L-methionine-dependent methyltransferases"/>
    <property type="match status" value="1"/>
</dbReference>
<dbReference type="EMBL" id="FOEF01000003">
    <property type="protein sequence ID" value="SEP09368.1"/>
    <property type="molecule type" value="Genomic_DNA"/>
</dbReference>
<dbReference type="InterPro" id="IPR029063">
    <property type="entry name" value="SAM-dependent_MTases_sf"/>
</dbReference>
<evidence type="ECO:0000313" key="2">
    <source>
        <dbReference type="Proteomes" id="UP000198582"/>
    </source>
</evidence>
<keyword evidence="1" id="KW-0808">Transferase</keyword>
<reference evidence="1 2" key="1">
    <citation type="submission" date="2016-10" db="EMBL/GenBank/DDBJ databases">
        <authorList>
            <person name="de Groot N.N."/>
        </authorList>
    </citation>
    <scope>NUCLEOTIDE SEQUENCE [LARGE SCALE GENOMIC DNA]</scope>
    <source>
        <strain evidence="1 2">DSM 44993</strain>
    </source>
</reference>
<organism evidence="1 2">
    <name type="scientific">Amycolatopsis saalfeldensis</name>
    <dbReference type="NCBI Taxonomy" id="394193"/>
    <lineage>
        <taxon>Bacteria</taxon>
        <taxon>Bacillati</taxon>
        <taxon>Actinomycetota</taxon>
        <taxon>Actinomycetes</taxon>
        <taxon>Pseudonocardiales</taxon>
        <taxon>Pseudonocardiaceae</taxon>
        <taxon>Amycolatopsis</taxon>
    </lineage>
</organism>
<evidence type="ECO:0000313" key="1">
    <source>
        <dbReference type="EMBL" id="SEP09368.1"/>
    </source>
</evidence>
<dbReference type="Proteomes" id="UP000198582">
    <property type="component" value="Unassembled WGS sequence"/>
</dbReference>
<dbReference type="InterPro" id="IPR006764">
    <property type="entry name" value="SAM_dep_MeTrfase_SAV2177_type"/>
</dbReference>
<protein>
    <submittedName>
        <fullName evidence="1">S-adenosyl methyltransferase</fullName>
    </submittedName>
</protein>
<sequence>MTGIDENRFPPPGIDLSHPSAARMYDYYLGGTTNWEIDRQFADRLLGQYPIIRPICQANRMFLHRVVRYLVGQGVRQFVDIGSGVPTMGHAHEVAEDLAPGEVKVVYVDHEPVAVAHSRSLLREHGDPERHTVIQGDMRDPDGLWAQIRDTGIIDLDQPVALLLIAVLHFQQPPAPDSGSTEDLGPSLVARYRDLVVPGSYLALSHGTEDGVPPEIKKLLTELKAAYDASSSPVVYRDREEVARLFGDFTLVDPGVAWTVDWHPEQAGDNEVKVNFESASESTVLAGAARK</sequence>
<dbReference type="GO" id="GO:0008168">
    <property type="term" value="F:methyltransferase activity"/>
    <property type="evidence" value="ECO:0007669"/>
    <property type="project" value="UniProtKB-KW"/>
</dbReference>
<proteinExistence type="predicted"/>
<dbReference type="GO" id="GO:0032259">
    <property type="term" value="P:methylation"/>
    <property type="evidence" value="ECO:0007669"/>
    <property type="project" value="UniProtKB-KW"/>
</dbReference>
<keyword evidence="2" id="KW-1185">Reference proteome</keyword>
<dbReference type="STRING" id="394193.SAMN04489732_103597"/>
<dbReference type="Pfam" id="PF04672">
    <property type="entry name" value="Methyltransf_19"/>
    <property type="match status" value="1"/>
</dbReference>
<dbReference type="PIRSF" id="PIRSF017393">
    <property type="entry name" value="MTase_SAV2177"/>
    <property type="match status" value="1"/>
</dbReference>
<accession>A0A1H8V3L5</accession>
<dbReference type="Gene3D" id="3.40.50.150">
    <property type="entry name" value="Vaccinia Virus protein VP39"/>
    <property type="match status" value="1"/>
</dbReference>